<dbReference type="RefSeq" id="WP_133429510.1">
    <property type="nucleotide sequence ID" value="NZ_BMCC01000001.1"/>
</dbReference>
<evidence type="ECO:0000313" key="2">
    <source>
        <dbReference type="Proteomes" id="UP000295328"/>
    </source>
</evidence>
<gene>
    <name evidence="1" type="ORF">ERX37_04845</name>
</gene>
<dbReference type="AlphaFoldDB" id="A0A4R6BNH5"/>
<dbReference type="EMBL" id="SCWE01000001">
    <property type="protein sequence ID" value="TDM03414.1"/>
    <property type="molecule type" value="Genomic_DNA"/>
</dbReference>
<accession>A0A4R6BNH5</accession>
<organism evidence="1 2">
    <name type="scientific">Macrococcus hajekii</name>
    <dbReference type="NCBI Taxonomy" id="198482"/>
    <lineage>
        <taxon>Bacteria</taxon>
        <taxon>Bacillati</taxon>
        <taxon>Bacillota</taxon>
        <taxon>Bacilli</taxon>
        <taxon>Bacillales</taxon>
        <taxon>Staphylococcaceae</taxon>
        <taxon>Macrococcus</taxon>
    </lineage>
</organism>
<name>A0A4R6BNH5_9STAP</name>
<dbReference type="Proteomes" id="UP000295328">
    <property type="component" value="Unassembled WGS sequence"/>
</dbReference>
<sequence>MYKLLCDYQEIKSELEALSLRKEICIDQENSWLNGRLGNKHDFSSRIKQVDEIREEAEQITSV</sequence>
<reference evidence="1 2" key="1">
    <citation type="submission" date="2019-01" db="EMBL/GenBank/DDBJ databases">
        <title>Draft genome sequences of the type strains of six Macrococcus species.</title>
        <authorList>
            <person name="Mazhar S."/>
            <person name="Altermann E."/>
            <person name="Hill C."/>
            <person name="Mcauliffe O."/>
        </authorList>
    </citation>
    <scope>NUCLEOTIDE SEQUENCE [LARGE SCALE GENOMIC DNA]</scope>
    <source>
        <strain evidence="1 2">CCM4809</strain>
    </source>
</reference>
<comment type="caution">
    <text evidence="1">The sequence shown here is derived from an EMBL/GenBank/DDBJ whole genome shotgun (WGS) entry which is preliminary data.</text>
</comment>
<proteinExistence type="predicted"/>
<protein>
    <submittedName>
        <fullName evidence="1">Uncharacterized protein</fullName>
    </submittedName>
</protein>
<evidence type="ECO:0000313" key="1">
    <source>
        <dbReference type="EMBL" id="TDM03414.1"/>
    </source>
</evidence>
<keyword evidence="2" id="KW-1185">Reference proteome</keyword>